<evidence type="ECO:0000313" key="2">
    <source>
        <dbReference type="EMBL" id="MFC5292981.1"/>
    </source>
</evidence>
<proteinExistence type="predicted"/>
<dbReference type="EMBL" id="JBHSLI010000003">
    <property type="protein sequence ID" value="MFC5292981.1"/>
    <property type="molecule type" value="Genomic_DNA"/>
</dbReference>
<protein>
    <submittedName>
        <fullName evidence="2">Uncharacterized protein</fullName>
    </submittedName>
</protein>
<feature type="region of interest" description="Disordered" evidence="1">
    <location>
        <begin position="73"/>
        <end position="113"/>
    </location>
</feature>
<evidence type="ECO:0000313" key="3">
    <source>
        <dbReference type="Proteomes" id="UP001595976"/>
    </source>
</evidence>
<organism evidence="2 3">
    <name type="scientific">Bosea minatitlanensis</name>
    <dbReference type="NCBI Taxonomy" id="128782"/>
    <lineage>
        <taxon>Bacteria</taxon>
        <taxon>Pseudomonadati</taxon>
        <taxon>Pseudomonadota</taxon>
        <taxon>Alphaproteobacteria</taxon>
        <taxon>Hyphomicrobiales</taxon>
        <taxon>Boseaceae</taxon>
        <taxon>Bosea</taxon>
    </lineage>
</organism>
<dbReference type="RefSeq" id="WP_260348462.1">
    <property type="nucleotide sequence ID" value="NZ_JAOAOS010000006.1"/>
</dbReference>
<accession>A0ABW0F3D1</accession>
<keyword evidence="3" id="KW-1185">Reference proteome</keyword>
<name>A0ABW0F3D1_9HYPH</name>
<gene>
    <name evidence="2" type="ORF">ACFPK2_08245</name>
</gene>
<dbReference type="Proteomes" id="UP001595976">
    <property type="component" value="Unassembled WGS sequence"/>
</dbReference>
<sequence length="113" mass="12227">MECPAPVASELRARLQNLRSAALAARLTDIVGSIDARLSLAAVEACRDLENALAKAHATLPLPELPIAAMGKPLPGARPVMPGSRRPVRLHRQPSQPVRKPTGPDRWDEEIPY</sequence>
<evidence type="ECO:0000256" key="1">
    <source>
        <dbReference type="SAM" id="MobiDB-lite"/>
    </source>
</evidence>
<comment type="caution">
    <text evidence="2">The sequence shown here is derived from an EMBL/GenBank/DDBJ whole genome shotgun (WGS) entry which is preliminary data.</text>
</comment>
<reference evidence="3" key="1">
    <citation type="journal article" date="2019" name="Int. J. Syst. Evol. Microbiol.">
        <title>The Global Catalogue of Microorganisms (GCM) 10K type strain sequencing project: providing services to taxonomists for standard genome sequencing and annotation.</title>
        <authorList>
            <consortium name="The Broad Institute Genomics Platform"/>
            <consortium name="The Broad Institute Genome Sequencing Center for Infectious Disease"/>
            <person name="Wu L."/>
            <person name="Ma J."/>
        </authorList>
    </citation>
    <scope>NUCLEOTIDE SEQUENCE [LARGE SCALE GENOMIC DNA]</scope>
    <source>
        <strain evidence="3">CGMCC 1.15643</strain>
    </source>
</reference>